<dbReference type="Pfam" id="PF00076">
    <property type="entry name" value="RRM_1"/>
    <property type="match status" value="1"/>
</dbReference>
<evidence type="ECO:0000313" key="5">
    <source>
        <dbReference type="Proteomes" id="UP000593565"/>
    </source>
</evidence>
<organism evidence="4 5">
    <name type="scientific">Ameiurus melas</name>
    <name type="common">Black bullhead</name>
    <name type="synonym">Silurus melas</name>
    <dbReference type="NCBI Taxonomy" id="219545"/>
    <lineage>
        <taxon>Eukaryota</taxon>
        <taxon>Metazoa</taxon>
        <taxon>Chordata</taxon>
        <taxon>Craniata</taxon>
        <taxon>Vertebrata</taxon>
        <taxon>Euteleostomi</taxon>
        <taxon>Actinopterygii</taxon>
        <taxon>Neopterygii</taxon>
        <taxon>Teleostei</taxon>
        <taxon>Ostariophysi</taxon>
        <taxon>Siluriformes</taxon>
        <taxon>Ictaluridae</taxon>
        <taxon>Ameiurus</taxon>
    </lineage>
</organism>
<feature type="domain" description="RRM" evidence="3">
    <location>
        <begin position="8"/>
        <end position="56"/>
    </location>
</feature>
<dbReference type="GO" id="GO:0003723">
    <property type="term" value="F:RNA binding"/>
    <property type="evidence" value="ECO:0007669"/>
    <property type="project" value="UniProtKB-UniRule"/>
</dbReference>
<gene>
    <name evidence="4" type="ORF">AMELA_G00206050</name>
</gene>
<dbReference type="AlphaFoldDB" id="A0A7J6A5M5"/>
<keyword evidence="5" id="KW-1185">Reference proteome</keyword>
<keyword evidence="1" id="KW-0694">RNA-binding</keyword>
<protein>
    <recommendedName>
        <fullName evidence="3">RRM domain-containing protein</fullName>
    </recommendedName>
</protein>
<dbReference type="Gene3D" id="3.30.70.330">
    <property type="match status" value="1"/>
</dbReference>
<evidence type="ECO:0000259" key="3">
    <source>
        <dbReference type="PROSITE" id="PS50102"/>
    </source>
</evidence>
<dbReference type="SUPFAM" id="SSF54928">
    <property type="entry name" value="RNA-binding domain, RBD"/>
    <property type="match status" value="1"/>
</dbReference>
<evidence type="ECO:0000256" key="2">
    <source>
        <dbReference type="SAM" id="MobiDB-lite"/>
    </source>
</evidence>
<dbReference type="EMBL" id="JAAGNN010000018">
    <property type="protein sequence ID" value="KAF4077267.1"/>
    <property type="molecule type" value="Genomic_DNA"/>
</dbReference>
<dbReference type="InterPro" id="IPR012677">
    <property type="entry name" value="Nucleotide-bd_a/b_plait_sf"/>
</dbReference>
<dbReference type="Proteomes" id="UP000593565">
    <property type="component" value="Unassembled WGS sequence"/>
</dbReference>
<accession>A0A7J6A5M5</accession>
<feature type="region of interest" description="Disordered" evidence="2">
    <location>
        <begin position="70"/>
        <end position="90"/>
    </location>
</feature>
<reference evidence="4 5" key="1">
    <citation type="submission" date="2020-02" db="EMBL/GenBank/DDBJ databases">
        <title>A chromosome-scale genome assembly of the black bullhead catfish (Ameiurus melas).</title>
        <authorList>
            <person name="Wen M."/>
            <person name="Zham M."/>
            <person name="Cabau C."/>
            <person name="Klopp C."/>
            <person name="Donnadieu C."/>
            <person name="Roques C."/>
            <person name="Bouchez O."/>
            <person name="Lampietro C."/>
            <person name="Jouanno E."/>
            <person name="Herpin A."/>
            <person name="Louis A."/>
            <person name="Berthelot C."/>
            <person name="Parey E."/>
            <person name="Roest-Crollius H."/>
            <person name="Braasch I."/>
            <person name="Postlethwait J."/>
            <person name="Robinson-Rechavi M."/>
            <person name="Echchiki A."/>
            <person name="Begum T."/>
            <person name="Montfort J."/>
            <person name="Schartl M."/>
            <person name="Bobe J."/>
            <person name="Guiguen Y."/>
        </authorList>
    </citation>
    <scope>NUCLEOTIDE SEQUENCE [LARGE SCALE GENOMIC DNA]</scope>
    <source>
        <strain evidence="4">M_S1</strain>
        <tissue evidence="4">Blood</tissue>
    </source>
</reference>
<evidence type="ECO:0000256" key="1">
    <source>
        <dbReference type="PROSITE-ProRule" id="PRU00176"/>
    </source>
</evidence>
<dbReference type="PROSITE" id="PS50102">
    <property type="entry name" value="RRM"/>
    <property type="match status" value="1"/>
</dbReference>
<evidence type="ECO:0000313" key="4">
    <source>
        <dbReference type="EMBL" id="KAF4077267.1"/>
    </source>
</evidence>
<proteinExistence type="predicted"/>
<sequence>MVIDTMILFDSFSVFGKVVGDEKGSKGYGYIHFESAEAADLAMKRLNGKLMNGHNVINLSEDQICLLHTQPEGRAPPRSALDCTDYPSAT</sequence>
<name>A0A7J6A5M5_AMEME</name>
<comment type="caution">
    <text evidence="4">The sequence shown here is derived from an EMBL/GenBank/DDBJ whole genome shotgun (WGS) entry which is preliminary data.</text>
</comment>
<dbReference type="InterPro" id="IPR000504">
    <property type="entry name" value="RRM_dom"/>
</dbReference>
<dbReference type="InterPro" id="IPR035979">
    <property type="entry name" value="RBD_domain_sf"/>
</dbReference>